<organism evidence="10 11">
    <name type="scientific">Candidatus Roizmanbacteria bacterium RIFCSPHIGHO2_01_FULL_39_12b</name>
    <dbReference type="NCBI Taxonomy" id="1802030"/>
    <lineage>
        <taxon>Bacteria</taxon>
        <taxon>Candidatus Roizmaniibacteriota</taxon>
    </lineage>
</organism>
<dbReference type="Pfam" id="PF01478">
    <property type="entry name" value="Peptidase_A24"/>
    <property type="match status" value="1"/>
</dbReference>
<evidence type="ECO:0000256" key="6">
    <source>
        <dbReference type="ARBA" id="ARBA00023136"/>
    </source>
</evidence>
<evidence type="ECO:0000313" key="10">
    <source>
        <dbReference type="EMBL" id="OGK16218.1"/>
    </source>
</evidence>
<keyword evidence="5 7" id="KW-1133">Transmembrane helix</keyword>
<dbReference type="PANTHER" id="PTHR30487">
    <property type="entry name" value="TYPE 4 PREPILIN-LIKE PROTEINS LEADER PEPTIDE-PROCESSING ENZYME"/>
    <property type="match status" value="1"/>
</dbReference>
<dbReference type="PANTHER" id="PTHR30487:SF0">
    <property type="entry name" value="PREPILIN LEADER PEPTIDASE_N-METHYLTRANSFERASE-RELATED"/>
    <property type="match status" value="1"/>
</dbReference>
<comment type="subcellular location">
    <subcellularLocation>
        <location evidence="1">Cell membrane</location>
        <topology evidence="1">Multi-pass membrane protein</topology>
    </subcellularLocation>
</comment>
<feature type="transmembrane region" description="Helical" evidence="7">
    <location>
        <begin position="7"/>
        <end position="31"/>
    </location>
</feature>
<reference evidence="10 11" key="1">
    <citation type="journal article" date="2016" name="Nat. Commun.">
        <title>Thousands of microbial genomes shed light on interconnected biogeochemical processes in an aquifer system.</title>
        <authorList>
            <person name="Anantharaman K."/>
            <person name="Brown C.T."/>
            <person name="Hug L.A."/>
            <person name="Sharon I."/>
            <person name="Castelle C.J."/>
            <person name="Probst A.J."/>
            <person name="Thomas B.C."/>
            <person name="Singh A."/>
            <person name="Wilkins M.J."/>
            <person name="Karaoz U."/>
            <person name="Brodie E.L."/>
            <person name="Williams K.H."/>
            <person name="Hubbard S.S."/>
            <person name="Banfield J.F."/>
        </authorList>
    </citation>
    <scope>NUCLEOTIDE SEQUENCE [LARGE SCALE GENOMIC DNA]</scope>
</reference>
<evidence type="ECO:0000256" key="7">
    <source>
        <dbReference type="SAM" id="Phobius"/>
    </source>
</evidence>
<evidence type="ECO:0000259" key="8">
    <source>
        <dbReference type="Pfam" id="PF01478"/>
    </source>
</evidence>
<evidence type="ECO:0000313" key="11">
    <source>
        <dbReference type="Proteomes" id="UP000178372"/>
    </source>
</evidence>
<comment type="caution">
    <text evidence="10">The sequence shown here is derived from an EMBL/GenBank/DDBJ whole genome shotgun (WGS) entry which is preliminary data.</text>
</comment>
<evidence type="ECO:0000256" key="2">
    <source>
        <dbReference type="ARBA" id="ARBA00005801"/>
    </source>
</evidence>
<dbReference type="Pfam" id="PF06750">
    <property type="entry name" value="A24_N_bact"/>
    <property type="match status" value="1"/>
</dbReference>
<dbReference type="InterPro" id="IPR010627">
    <property type="entry name" value="Prepilin_pept_A24_N"/>
</dbReference>
<feature type="transmembrane region" description="Helical" evidence="7">
    <location>
        <begin position="80"/>
        <end position="100"/>
    </location>
</feature>
<feature type="domain" description="Prepilin peptidase A24 N-terminal" evidence="9">
    <location>
        <begin position="18"/>
        <end position="100"/>
    </location>
</feature>
<comment type="similarity">
    <text evidence="2">Belongs to the peptidase A24 family.</text>
</comment>
<evidence type="ECO:0000259" key="9">
    <source>
        <dbReference type="Pfam" id="PF06750"/>
    </source>
</evidence>
<feature type="transmembrane region" description="Helical" evidence="7">
    <location>
        <begin position="225"/>
        <end position="245"/>
    </location>
</feature>
<evidence type="ECO:0000256" key="1">
    <source>
        <dbReference type="ARBA" id="ARBA00004651"/>
    </source>
</evidence>
<dbReference type="InterPro" id="IPR000045">
    <property type="entry name" value="Prepilin_IV_endopep_pep"/>
</dbReference>
<dbReference type="GO" id="GO:0004190">
    <property type="term" value="F:aspartic-type endopeptidase activity"/>
    <property type="evidence" value="ECO:0007669"/>
    <property type="project" value="InterPro"/>
</dbReference>
<dbReference type="InterPro" id="IPR050882">
    <property type="entry name" value="Prepilin_peptidase/N-MTase"/>
</dbReference>
<dbReference type="EMBL" id="MFZF01000019">
    <property type="protein sequence ID" value="OGK16218.1"/>
    <property type="molecule type" value="Genomic_DNA"/>
</dbReference>
<evidence type="ECO:0000256" key="5">
    <source>
        <dbReference type="ARBA" id="ARBA00022989"/>
    </source>
</evidence>
<dbReference type="GO" id="GO:0006465">
    <property type="term" value="P:signal peptide processing"/>
    <property type="evidence" value="ECO:0007669"/>
    <property type="project" value="TreeGrafter"/>
</dbReference>
<feature type="transmembrane region" description="Helical" evidence="7">
    <location>
        <begin position="153"/>
        <end position="174"/>
    </location>
</feature>
<gene>
    <name evidence="10" type="ORF">A2690_03190</name>
</gene>
<feature type="transmembrane region" description="Helical" evidence="7">
    <location>
        <begin position="106"/>
        <end position="124"/>
    </location>
</feature>
<name>A0A1F7GBD5_9BACT</name>
<dbReference type="Proteomes" id="UP000178372">
    <property type="component" value="Unassembled WGS sequence"/>
</dbReference>
<evidence type="ECO:0000256" key="3">
    <source>
        <dbReference type="ARBA" id="ARBA00022475"/>
    </source>
</evidence>
<keyword evidence="3" id="KW-1003">Cell membrane</keyword>
<sequence length="257" mass="28486">MFYLLSTFNYFVSIFIFLVGLCVGSFINVLIDRLPNGESIGGRSYCDHCKKRLEAIDLIPVLSFFFLLGKCRTCHKRLVVQYPIVEFITGVTFLIIWLYFGFYLTIVQLLAYFLLAAVCIVIVGTDLKYHIIPDSMTALFILSALVIGKGDSIATQLSGGVVLFLVLYGIYLVTRGKMMGFGDVKLAFGMGILFGVIDGLIALYLSFLIGGIVSIFLLLSGKSKLKSKIAFGPFMILGTVLMLLYSQQIHGVIEKIF</sequence>
<feature type="domain" description="Prepilin type IV endopeptidase peptidase" evidence="8">
    <location>
        <begin position="114"/>
        <end position="215"/>
    </location>
</feature>
<feature type="transmembrane region" description="Helical" evidence="7">
    <location>
        <begin position="131"/>
        <end position="147"/>
    </location>
</feature>
<dbReference type="Gene3D" id="1.20.120.1220">
    <property type="match status" value="1"/>
</dbReference>
<accession>A0A1F7GBD5</accession>
<evidence type="ECO:0008006" key="12">
    <source>
        <dbReference type="Google" id="ProtNLM"/>
    </source>
</evidence>
<evidence type="ECO:0000256" key="4">
    <source>
        <dbReference type="ARBA" id="ARBA00022692"/>
    </source>
</evidence>
<keyword evidence="4 7" id="KW-0812">Transmembrane</keyword>
<keyword evidence="6 7" id="KW-0472">Membrane</keyword>
<proteinExistence type="inferred from homology"/>
<dbReference type="GO" id="GO:0005886">
    <property type="term" value="C:plasma membrane"/>
    <property type="evidence" value="ECO:0007669"/>
    <property type="project" value="UniProtKB-SubCell"/>
</dbReference>
<dbReference type="AlphaFoldDB" id="A0A1F7GBD5"/>
<protein>
    <recommendedName>
        <fullName evidence="12">Prepilin peptidase</fullName>
    </recommendedName>
</protein>
<feature type="transmembrane region" description="Helical" evidence="7">
    <location>
        <begin position="186"/>
        <end position="219"/>
    </location>
</feature>